<evidence type="ECO:0000313" key="3">
    <source>
        <dbReference type="Proteomes" id="UP000694941"/>
    </source>
</evidence>
<dbReference type="InterPro" id="IPR037667">
    <property type="entry name" value="FMC1_homologue"/>
</dbReference>
<evidence type="ECO:0000313" key="4">
    <source>
        <dbReference type="RefSeq" id="XP_013781309.1"/>
    </source>
</evidence>
<reference evidence="4" key="1">
    <citation type="submission" date="2025-08" db="UniProtKB">
        <authorList>
            <consortium name="RefSeq"/>
        </authorList>
    </citation>
    <scope>IDENTIFICATION</scope>
    <source>
        <tissue evidence="4">Muscle</tissue>
    </source>
</reference>
<dbReference type="PANTHER" id="PTHR31716:SF1">
    <property type="entry name" value="PROTEIN FMC1 HOMOLOG"/>
    <property type="match status" value="1"/>
</dbReference>
<dbReference type="RefSeq" id="XP_013781309.1">
    <property type="nucleotide sequence ID" value="XM_013925855.2"/>
</dbReference>
<name>A0ABM1BG29_LIMPO</name>
<dbReference type="Proteomes" id="UP000694941">
    <property type="component" value="Unplaced"/>
</dbReference>
<dbReference type="GeneID" id="106465620"/>
<organism evidence="3 4">
    <name type="scientific">Limulus polyphemus</name>
    <name type="common">Atlantic horseshoe crab</name>
    <dbReference type="NCBI Taxonomy" id="6850"/>
    <lineage>
        <taxon>Eukaryota</taxon>
        <taxon>Metazoa</taxon>
        <taxon>Ecdysozoa</taxon>
        <taxon>Arthropoda</taxon>
        <taxon>Chelicerata</taxon>
        <taxon>Merostomata</taxon>
        <taxon>Xiphosura</taxon>
        <taxon>Limulidae</taxon>
        <taxon>Limulus</taxon>
    </lineage>
</organism>
<evidence type="ECO:0000256" key="2">
    <source>
        <dbReference type="ARBA" id="ARBA00013846"/>
    </source>
</evidence>
<proteinExistence type="inferred from homology"/>
<dbReference type="PANTHER" id="PTHR31716">
    <property type="entry name" value="PROTEIN FMC1 HOMOLOG"/>
    <property type="match status" value="1"/>
</dbReference>
<keyword evidence="3" id="KW-1185">Reference proteome</keyword>
<sequence length="109" mass="12686">MSSNILHVIRGIGHEIRHSSSTKSVIQNPTFRYILEQTRKHQVTEKRVCRGQAELQYLAHTYLCYLSSIRRQKELHEMYHGKGERTIKETASLVGLTLPDDRAREDPLK</sequence>
<gene>
    <name evidence="4" type="primary">LOC106465620</name>
</gene>
<protein>
    <recommendedName>
        <fullName evidence="2">Protein FMC1 homolog</fullName>
    </recommendedName>
</protein>
<accession>A0ABM1BG29</accession>
<dbReference type="CDD" id="cd20271">
    <property type="entry name" value="Complex1_LYR_FMC1"/>
    <property type="match status" value="1"/>
</dbReference>
<evidence type="ECO:0000256" key="1">
    <source>
        <dbReference type="ARBA" id="ARBA00009058"/>
    </source>
</evidence>
<comment type="similarity">
    <text evidence="1">Belongs to the FMC1 family.</text>
</comment>